<dbReference type="Proteomes" id="UP000821865">
    <property type="component" value="Chromosome 2"/>
</dbReference>
<evidence type="ECO:0000313" key="1">
    <source>
        <dbReference type="EMBL" id="KAH7967079.1"/>
    </source>
</evidence>
<proteinExistence type="predicted"/>
<keyword evidence="2" id="KW-1185">Reference proteome</keyword>
<dbReference type="EMBL" id="CM023471">
    <property type="protein sequence ID" value="KAH7967079.1"/>
    <property type="molecule type" value="Genomic_DNA"/>
</dbReference>
<reference evidence="1" key="1">
    <citation type="submission" date="2020-05" db="EMBL/GenBank/DDBJ databases">
        <title>Large-scale comparative analyses of tick genomes elucidate their genetic diversity and vector capacities.</title>
        <authorList>
            <person name="Jia N."/>
            <person name="Wang J."/>
            <person name="Shi W."/>
            <person name="Du L."/>
            <person name="Sun Y."/>
            <person name="Zhan W."/>
            <person name="Jiang J."/>
            <person name="Wang Q."/>
            <person name="Zhang B."/>
            <person name="Ji P."/>
            <person name="Sakyi L.B."/>
            <person name="Cui X."/>
            <person name="Yuan T."/>
            <person name="Jiang B."/>
            <person name="Yang W."/>
            <person name="Lam T.T.-Y."/>
            <person name="Chang Q."/>
            <person name="Ding S."/>
            <person name="Wang X."/>
            <person name="Zhu J."/>
            <person name="Ruan X."/>
            <person name="Zhao L."/>
            <person name="Wei J."/>
            <person name="Que T."/>
            <person name="Du C."/>
            <person name="Cheng J."/>
            <person name="Dai P."/>
            <person name="Han X."/>
            <person name="Huang E."/>
            <person name="Gao Y."/>
            <person name="Liu J."/>
            <person name="Shao H."/>
            <person name="Ye R."/>
            <person name="Li L."/>
            <person name="Wei W."/>
            <person name="Wang X."/>
            <person name="Wang C."/>
            <person name="Yang T."/>
            <person name="Huo Q."/>
            <person name="Li W."/>
            <person name="Guo W."/>
            <person name="Chen H."/>
            <person name="Zhou L."/>
            <person name="Ni X."/>
            <person name="Tian J."/>
            <person name="Zhou Y."/>
            <person name="Sheng Y."/>
            <person name="Liu T."/>
            <person name="Pan Y."/>
            <person name="Xia L."/>
            <person name="Li J."/>
            <person name="Zhao F."/>
            <person name="Cao W."/>
        </authorList>
    </citation>
    <scope>NUCLEOTIDE SEQUENCE</scope>
    <source>
        <strain evidence="1">Dsil-2018</strain>
    </source>
</reference>
<evidence type="ECO:0000313" key="2">
    <source>
        <dbReference type="Proteomes" id="UP000821865"/>
    </source>
</evidence>
<organism evidence="1 2">
    <name type="scientific">Dermacentor silvarum</name>
    <name type="common">Tick</name>
    <dbReference type="NCBI Taxonomy" id="543639"/>
    <lineage>
        <taxon>Eukaryota</taxon>
        <taxon>Metazoa</taxon>
        <taxon>Ecdysozoa</taxon>
        <taxon>Arthropoda</taxon>
        <taxon>Chelicerata</taxon>
        <taxon>Arachnida</taxon>
        <taxon>Acari</taxon>
        <taxon>Parasitiformes</taxon>
        <taxon>Ixodida</taxon>
        <taxon>Ixodoidea</taxon>
        <taxon>Ixodidae</taxon>
        <taxon>Rhipicephalinae</taxon>
        <taxon>Dermacentor</taxon>
    </lineage>
</organism>
<name>A0ACB8DFL7_DERSI</name>
<accession>A0ACB8DFL7</accession>
<sequence>MAPPELGNEAPRKPNNTDAAQSSGGLAEVNVARSPYMGNVVDFNISCTATGNQTCQLVKRLSTYNEFLCQVGLELRYSPDSPCATGHLRLYTFPGPFPALGDKTNGKAKQAVSLMYSLLRTHQCISAVHVRLGLWDTYRATLCDALRDNESVRQLNVESELLTREVSAVIPTLRNLEETVYTVKRVTSKAVLMLSLILSSTSLTTLRIHEGIKWLLSQSCFTALKASSTLKELSLGSSLSEAFPHVALVDDPGQEAFEDYLRSTRTLTTLTFTANRAEGQNYLNFLLRGLLENETLTKVTLGCFRFCQESVLLASKVISENRVLRIFRIAGNSVFPPDIPSDIHDYWREAMRKNETLEELTLPLFAWSPVIWEGLFDILVTKERMKTLTIEDVELSELSALESICGAVRQIGVEQKVTIRQASEINSLVDFTASTFVAFPIYILFNVAVFVDLPSVDFVATLSVLIVNRDPEIASALANYIESASLLSSLRLHVAYNGNLESNDENSSWWSVVLHSLSRNSSIKEVSINCGENMDDQYLEDLADTVVSSGHITRVIIWSHSTAFTRRLSVYAKGNYTLLSVILCDRSCSHAEHCWFTVRDAARRNCDLVTRAALFAKGFRFDRFHAAGLEQACAYPMLREELTQLLSVGEIDGVSMIRKRLRSIQGVHDFMRVAGVVKERVVCYPREDGYPQLDVLPELCWRHIRGYLSLDDICDSQPSTENYP</sequence>
<comment type="caution">
    <text evidence="1">The sequence shown here is derived from an EMBL/GenBank/DDBJ whole genome shotgun (WGS) entry which is preliminary data.</text>
</comment>
<gene>
    <name evidence="1" type="ORF">HPB49_022237</name>
</gene>
<protein>
    <submittedName>
        <fullName evidence="1">Uncharacterized protein</fullName>
    </submittedName>
</protein>